<feature type="signal peptide" evidence="1">
    <location>
        <begin position="1"/>
        <end position="19"/>
    </location>
</feature>
<protein>
    <recommendedName>
        <fullName evidence="2">Thiol:disulfide interchange protein DsbD N-terminal domain-containing protein</fullName>
    </recommendedName>
</protein>
<dbReference type="InterPro" id="IPR036929">
    <property type="entry name" value="DsbDN_sf"/>
</dbReference>
<accession>A0ABX3P3E2</accession>
<dbReference type="InterPro" id="IPR028250">
    <property type="entry name" value="DsbDN"/>
</dbReference>
<feature type="domain" description="Thiol:disulfide interchange protein DsbD N-terminal" evidence="2">
    <location>
        <begin position="30"/>
        <end position="147"/>
    </location>
</feature>
<sequence>MKVTLLSLLVMMISAVSFAQSSTQVKWTFSSKKIADKTYEVHATATVGGNWHIYSQNVGVDGPIPTAFTFTKNPLVTLDGQPKETGKLITKDEEVWGGKVRYYENKVEFIQVVKAKSAAKTNVAGKVEYMVCNDEKCLPPSETTFSVAIGG</sequence>
<dbReference type="EMBL" id="LWBO01000002">
    <property type="protein sequence ID" value="OQP53923.1"/>
    <property type="molecule type" value="Genomic_DNA"/>
</dbReference>
<proteinExistence type="predicted"/>
<dbReference type="Gene3D" id="2.60.40.1250">
    <property type="entry name" value="Thiol:disulfide interchange protein DsbD, N-terminal domain"/>
    <property type="match status" value="1"/>
</dbReference>
<gene>
    <name evidence="3" type="ORF">A4D02_19705</name>
</gene>
<dbReference type="RefSeq" id="WP_014223474.1">
    <property type="nucleotide sequence ID" value="NZ_LWBO01000002.1"/>
</dbReference>
<dbReference type="Pfam" id="PF11412">
    <property type="entry name" value="DsbD_N"/>
    <property type="match status" value="1"/>
</dbReference>
<keyword evidence="1" id="KW-0732">Signal</keyword>
<reference evidence="3 4" key="1">
    <citation type="submission" date="2016-04" db="EMBL/GenBank/DDBJ databases">
        <authorList>
            <person name="Chen L."/>
            <person name="Zhuang W."/>
            <person name="Wang G."/>
        </authorList>
    </citation>
    <scope>NUCLEOTIDE SEQUENCE [LARGE SCALE GENOMIC DNA]</scope>
    <source>
        <strain evidence="4">GR20</strain>
    </source>
</reference>
<evidence type="ECO:0000256" key="1">
    <source>
        <dbReference type="SAM" id="SignalP"/>
    </source>
</evidence>
<keyword evidence="4" id="KW-1185">Reference proteome</keyword>
<name>A0ABX3P3E2_9BACT</name>
<feature type="chain" id="PRO_5046797313" description="Thiol:disulfide interchange protein DsbD N-terminal domain-containing protein" evidence="1">
    <location>
        <begin position="20"/>
        <end position="151"/>
    </location>
</feature>
<evidence type="ECO:0000313" key="4">
    <source>
        <dbReference type="Proteomes" id="UP000192277"/>
    </source>
</evidence>
<organism evidence="3 4">
    <name type="scientific">Niastella koreensis</name>
    <dbReference type="NCBI Taxonomy" id="354356"/>
    <lineage>
        <taxon>Bacteria</taxon>
        <taxon>Pseudomonadati</taxon>
        <taxon>Bacteroidota</taxon>
        <taxon>Chitinophagia</taxon>
        <taxon>Chitinophagales</taxon>
        <taxon>Chitinophagaceae</taxon>
        <taxon>Niastella</taxon>
    </lineage>
</organism>
<evidence type="ECO:0000313" key="3">
    <source>
        <dbReference type="EMBL" id="OQP53923.1"/>
    </source>
</evidence>
<evidence type="ECO:0000259" key="2">
    <source>
        <dbReference type="Pfam" id="PF11412"/>
    </source>
</evidence>
<comment type="caution">
    <text evidence="3">The sequence shown here is derived from an EMBL/GenBank/DDBJ whole genome shotgun (WGS) entry which is preliminary data.</text>
</comment>
<dbReference type="Proteomes" id="UP000192277">
    <property type="component" value="Unassembled WGS sequence"/>
</dbReference>